<feature type="domain" description="ABC transporter" evidence="1">
    <location>
        <begin position="4"/>
        <end position="228"/>
    </location>
</feature>
<dbReference type="PANTHER" id="PTHR43038">
    <property type="entry name" value="ATP-BINDING CASSETTE, SUB-FAMILY H, MEMBER 1"/>
    <property type="match status" value="1"/>
</dbReference>
<dbReference type="OrthoDB" id="9809318at2"/>
<organism evidence="3 4">
    <name type="scientific">Sinobaca qinghaiensis</name>
    <dbReference type="NCBI Taxonomy" id="342944"/>
    <lineage>
        <taxon>Bacteria</taxon>
        <taxon>Bacillati</taxon>
        <taxon>Bacillota</taxon>
        <taxon>Bacilli</taxon>
        <taxon>Bacillales</taxon>
        <taxon>Sporolactobacillaceae</taxon>
        <taxon>Sinobaca</taxon>
    </lineage>
</organism>
<name>A0A419V578_9BACL</name>
<dbReference type="EMBL" id="RAPK01000008">
    <property type="protein sequence ID" value="RKD73526.1"/>
    <property type="molecule type" value="Genomic_DNA"/>
</dbReference>
<dbReference type="GO" id="GO:0003677">
    <property type="term" value="F:DNA binding"/>
    <property type="evidence" value="ECO:0007669"/>
    <property type="project" value="InterPro"/>
</dbReference>
<comment type="caution">
    <text evidence="3">The sequence shown here is derived from an EMBL/GenBank/DDBJ whole genome shotgun (WGS) entry which is preliminary data.</text>
</comment>
<dbReference type="PIRSF" id="PIRSF036612">
    <property type="entry name" value="ABC_ATP_LytTR"/>
    <property type="match status" value="1"/>
</dbReference>
<reference evidence="3 4" key="1">
    <citation type="submission" date="2018-09" db="EMBL/GenBank/DDBJ databases">
        <title>Genomic Encyclopedia of Archaeal and Bacterial Type Strains, Phase II (KMG-II): from individual species to whole genera.</title>
        <authorList>
            <person name="Goeker M."/>
        </authorList>
    </citation>
    <scope>NUCLEOTIDE SEQUENCE [LARGE SCALE GENOMIC DNA]</scope>
    <source>
        <strain evidence="3 4">DSM 17008</strain>
    </source>
</reference>
<evidence type="ECO:0000313" key="4">
    <source>
        <dbReference type="Proteomes" id="UP000285120"/>
    </source>
</evidence>
<dbReference type="GO" id="GO:0016887">
    <property type="term" value="F:ATP hydrolysis activity"/>
    <property type="evidence" value="ECO:0007669"/>
    <property type="project" value="InterPro"/>
</dbReference>
<dbReference type="SMART" id="SM00850">
    <property type="entry name" value="LytTR"/>
    <property type="match status" value="1"/>
</dbReference>
<accession>A0A419V578</accession>
<dbReference type="Pfam" id="PF00005">
    <property type="entry name" value="ABC_tran"/>
    <property type="match status" value="1"/>
</dbReference>
<proteinExistence type="predicted"/>
<dbReference type="AlphaFoldDB" id="A0A419V578"/>
<gene>
    <name evidence="3" type="ORF">ATL39_1822</name>
</gene>
<dbReference type="PROSITE" id="PS50930">
    <property type="entry name" value="HTH_LYTTR"/>
    <property type="match status" value="1"/>
</dbReference>
<dbReference type="InterPro" id="IPR012046">
    <property type="entry name" value="LytTR_ABC"/>
</dbReference>
<dbReference type="InterPro" id="IPR007492">
    <property type="entry name" value="LytTR_DNA-bd_dom"/>
</dbReference>
<dbReference type="Gene3D" id="3.40.50.300">
    <property type="entry name" value="P-loop containing nucleotide triphosphate hydrolases"/>
    <property type="match status" value="1"/>
</dbReference>
<dbReference type="Gene3D" id="2.40.50.1020">
    <property type="entry name" value="LytTr DNA-binding domain"/>
    <property type="match status" value="1"/>
</dbReference>
<dbReference type="SUPFAM" id="SSF52540">
    <property type="entry name" value="P-loop containing nucleoside triphosphate hydrolases"/>
    <property type="match status" value="1"/>
</dbReference>
<dbReference type="PROSITE" id="PS50893">
    <property type="entry name" value="ABC_TRANSPORTER_2"/>
    <property type="match status" value="1"/>
</dbReference>
<evidence type="ECO:0000313" key="3">
    <source>
        <dbReference type="EMBL" id="RKD73526.1"/>
    </source>
</evidence>
<dbReference type="Proteomes" id="UP000285120">
    <property type="component" value="Unassembled WGS sequence"/>
</dbReference>
<keyword evidence="4" id="KW-1185">Reference proteome</keyword>
<sequence>MSVLRIEALEKQTEDTVIFPAFGLEVSQGQAVALHSNTNIRNILLRMLNGDMTGSNGDIHVLNKPISTFTKPDYTCIGVSYLDDGLYDRLTVKDVFTFYRGLYNSSRTIPEVLHMLQLETKHKVRVQHLSYSEQRRVQTGRLLFQNPALFVLEEADQNVDMETKRIFIKLIQELKQAGKTVLLLTSNMESAITMADHVYRLDETGCHSIEMEQENVQAGQEEENSIEEIKPVVQFDKIPTKIDDKIILFDPTEIEFVETSAGQVLIHIKGEGFPGVFTLTELETRLQPFGFFRCHRSYIVNLQKVREVITWTRNSYTLILDDEKKTEIPLSKTKMAELKAMIGMK</sequence>
<dbReference type="InterPro" id="IPR003439">
    <property type="entry name" value="ABC_transporter-like_ATP-bd"/>
</dbReference>
<evidence type="ECO:0000259" key="1">
    <source>
        <dbReference type="PROSITE" id="PS50893"/>
    </source>
</evidence>
<dbReference type="GO" id="GO:0005524">
    <property type="term" value="F:ATP binding"/>
    <property type="evidence" value="ECO:0007669"/>
    <property type="project" value="InterPro"/>
</dbReference>
<dbReference type="RefSeq" id="WP_120193014.1">
    <property type="nucleotide sequence ID" value="NZ_RAPK01000008.1"/>
</dbReference>
<dbReference type="InterPro" id="IPR027417">
    <property type="entry name" value="P-loop_NTPase"/>
</dbReference>
<protein>
    <submittedName>
        <fullName evidence="3">LytTR family transcriptional regulator</fullName>
    </submittedName>
</protein>
<dbReference type="Pfam" id="PF04397">
    <property type="entry name" value="LytTR"/>
    <property type="match status" value="1"/>
</dbReference>
<feature type="domain" description="HTH LytTR-type" evidence="2">
    <location>
        <begin position="238"/>
        <end position="344"/>
    </location>
</feature>
<dbReference type="PANTHER" id="PTHR43038:SF3">
    <property type="entry name" value="ABC TRANSPORTER G FAMILY MEMBER 20 ISOFORM X1"/>
    <property type="match status" value="1"/>
</dbReference>
<evidence type="ECO:0000259" key="2">
    <source>
        <dbReference type="PROSITE" id="PS50930"/>
    </source>
</evidence>